<dbReference type="Proteomes" id="UP001497623">
    <property type="component" value="Unassembled WGS sequence"/>
</dbReference>
<dbReference type="EMBL" id="CAXKWB010003253">
    <property type="protein sequence ID" value="CAL4068734.1"/>
    <property type="molecule type" value="Genomic_DNA"/>
</dbReference>
<reference evidence="2 3" key="1">
    <citation type="submission" date="2024-05" db="EMBL/GenBank/DDBJ databases">
        <authorList>
            <person name="Wallberg A."/>
        </authorList>
    </citation>
    <scope>NUCLEOTIDE SEQUENCE [LARGE SCALE GENOMIC DNA]</scope>
</reference>
<keyword evidence="3" id="KW-1185">Reference proteome</keyword>
<name>A0AAV2Q3F4_MEGNR</name>
<comment type="caution">
    <text evidence="2">The sequence shown here is derived from an EMBL/GenBank/DDBJ whole genome shotgun (WGS) entry which is preliminary data.</text>
</comment>
<feature type="compositionally biased region" description="Polar residues" evidence="1">
    <location>
        <begin position="419"/>
        <end position="446"/>
    </location>
</feature>
<sequence length="457" mass="52346">MITVWFTAEFLDLHRIYAIEEKEAFLLQLFTRNHENTNRRIRKKGGKKVMLMGQEVFGDIMIACGHCGYWANDGSNVKRHIKRRVCQKEKNYTQEDLIGLSKIERRLFLRRMAKQRSRAKKRARDESIKESITNQMPYGHICIKKEGASINCTQDSLSTNLSADAYCECVMEMPETSQDGNTTIEAKEGRKINTSHLSVSSKFGPRKKRKLPKRKPLMLGPVFEPKVVQLVPFDIYTVNDKMERVAWKPPTCPKVSNEEGVCQIVFKGIRMKRRCMDLPVPMILTYRKLDCKSHHCVFTLFHTSAREAFKKDTLAKSSVNIKMYGDTVMTQEFFHYFTSLMSIMKMKAPQTAHHFTSIWETIIAERLSSSNIPAEYRKIITLSKQTVKKVWSSIQAESGNGGSILRLQKNSPCKKKKSPQPTAPTLATENNITTISSSHPAPSQPTFPEEHVPFCLQ</sequence>
<protein>
    <submittedName>
        <fullName evidence="2">Uncharacterized protein</fullName>
    </submittedName>
</protein>
<proteinExistence type="predicted"/>
<feature type="region of interest" description="Disordered" evidence="1">
    <location>
        <begin position="402"/>
        <end position="457"/>
    </location>
</feature>
<feature type="compositionally biased region" description="Basic and acidic residues" evidence="1">
    <location>
        <begin position="448"/>
        <end position="457"/>
    </location>
</feature>
<evidence type="ECO:0000313" key="3">
    <source>
        <dbReference type="Proteomes" id="UP001497623"/>
    </source>
</evidence>
<evidence type="ECO:0000313" key="2">
    <source>
        <dbReference type="EMBL" id="CAL4068734.1"/>
    </source>
</evidence>
<feature type="non-terminal residue" evidence="2">
    <location>
        <position position="457"/>
    </location>
</feature>
<evidence type="ECO:0000256" key="1">
    <source>
        <dbReference type="SAM" id="MobiDB-lite"/>
    </source>
</evidence>
<accession>A0AAV2Q3F4</accession>
<organism evidence="2 3">
    <name type="scientific">Meganyctiphanes norvegica</name>
    <name type="common">Northern krill</name>
    <name type="synonym">Thysanopoda norvegica</name>
    <dbReference type="NCBI Taxonomy" id="48144"/>
    <lineage>
        <taxon>Eukaryota</taxon>
        <taxon>Metazoa</taxon>
        <taxon>Ecdysozoa</taxon>
        <taxon>Arthropoda</taxon>
        <taxon>Crustacea</taxon>
        <taxon>Multicrustacea</taxon>
        <taxon>Malacostraca</taxon>
        <taxon>Eumalacostraca</taxon>
        <taxon>Eucarida</taxon>
        <taxon>Euphausiacea</taxon>
        <taxon>Euphausiidae</taxon>
        <taxon>Meganyctiphanes</taxon>
    </lineage>
</organism>
<gene>
    <name evidence="2" type="ORF">MNOR_LOCUS7418</name>
</gene>
<dbReference type="AlphaFoldDB" id="A0AAV2Q3F4"/>